<name>A0AAE1DQH0_9GAST</name>
<protein>
    <recommendedName>
        <fullName evidence="6">Kelch repeat-containing protein</fullName>
    </recommendedName>
</protein>
<dbReference type="PRINTS" id="PR00501">
    <property type="entry name" value="KELCHREPEAT"/>
</dbReference>
<keyword evidence="5" id="KW-1185">Reference proteome</keyword>
<gene>
    <name evidence="4" type="ORF">RRG08_034255</name>
</gene>
<dbReference type="InterPro" id="IPR006652">
    <property type="entry name" value="Kelch_1"/>
</dbReference>
<dbReference type="AlphaFoldDB" id="A0AAE1DQH0"/>
<dbReference type="PANTHER" id="PTHR45632">
    <property type="entry name" value="LD33804P"/>
    <property type="match status" value="1"/>
</dbReference>
<comment type="caution">
    <text evidence="4">The sequence shown here is derived from an EMBL/GenBank/DDBJ whole genome shotgun (WGS) entry which is preliminary data.</text>
</comment>
<reference evidence="4" key="1">
    <citation type="journal article" date="2023" name="G3 (Bethesda)">
        <title>A reference genome for the long-term kleptoplast-retaining sea slug Elysia crispata morphotype clarki.</title>
        <authorList>
            <person name="Eastman K.E."/>
            <person name="Pendleton A.L."/>
            <person name="Shaikh M.A."/>
            <person name="Suttiyut T."/>
            <person name="Ogas R."/>
            <person name="Tomko P."/>
            <person name="Gavelis G."/>
            <person name="Widhalm J.R."/>
            <person name="Wisecaver J.H."/>
        </authorList>
    </citation>
    <scope>NUCLEOTIDE SEQUENCE</scope>
    <source>
        <strain evidence="4">ECLA1</strain>
    </source>
</reference>
<sequence>MASSFFSTPPDTGRHPRPPRSSFSMDSYIPGNIQTPPAPPTGQQMFEFLLLFDKSSGSPKRLHCARTQSVKEKDHQHWESSTTKQDHCQVRGYNIKTLFCSLTMASSFFSTPPDTGRHPRPPRSSFSMDSYIPGNIQTPPAPPTGQQMFEFLLLFDKSSGSPKVNYFMVDPFTPSRIFPKMNTIAIHKIKNISGYQPVVLNNCLYLIGGKDWNNGTYMSGVWKFDPRLNSWSIGRPMTHARCRFTTEVLNGYLYAMGGETQGCRVTDSVERYDPLADRWTQVCPLPKPRADHASCVQGGRIFVSGGISNLKHQCSNVFWSYDPEEVLWREVREGKAFLPHEREKHNMIPIGNSKILFLAGRGFDQETFSEKDEGAVCHYNLGGVESEKAVGGLKPEWDLDHPSMPHPRSNAAILLLGRNVWAIGGLSYNKGTGVNTVGYYDIKRRRWREAFHLPEGHYSNLDGVLLHIPVTNKDFCFVDRFIYDRWIMW</sequence>
<dbReference type="InterPro" id="IPR015915">
    <property type="entry name" value="Kelch-typ_b-propeller"/>
</dbReference>
<evidence type="ECO:0000313" key="4">
    <source>
        <dbReference type="EMBL" id="KAK3778997.1"/>
    </source>
</evidence>
<dbReference type="PANTHER" id="PTHR45632:SF3">
    <property type="entry name" value="KELCH-LIKE PROTEIN 32"/>
    <property type="match status" value="1"/>
</dbReference>
<evidence type="ECO:0000256" key="1">
    <source>
        <dbReference type="ARBA" id="ARBA00022441"/>
    </source>
</evidence>
<dbReference type="Proteomes" id="UP001283361">
    <property type="component" value="Unassembled WGS sequence"/>
</dbReference>
<organism evidence="4 5">
    <name type="scientific">Elysia crispata</name>
    <name type="common">lettuce slug</name>
    <dbReference type="NCBI Taxonomy" id="231223"/>
    <lineage>
        <taxon>Eukaryota</taxon>
        <taxon>Metazoa</taxon>
        <taxon>Spiralia</taxon>
        <taxon>Lophotrochozoa</taxon>
        <taxon>Mollusca</taxon>
        <taxon>Gastropoda</taxon>
        <taxon>Heterobranchia</taxon>
        <taxon>Euthyneura</taxon>
        <taxon>Panpulmonata</taxon>
        <taxon>Sacoglossa</taxon>
        <taxon>Placobranchoidea</taxon>
        <taxon>Plakobranchidae</taxon>
        <taxon>Elysia</taxon>
    </lineage>
</organism>
<evidence type="ECO:0000313" key="5">
    <source>
        <dbReference type="Proteomes" id="UP001283361"/>
    </source>
</evidence>
<dbReference type="SMART" id="SM00612">
    <property type="entry name" value="Kelch"/>
    <property type="match status" value="3"/>
</dbReference>
<feature type="compositionally biased region" description="Polar residues" evidence="3">
    <location>
        <begin position="1"/>
        <end position="10"/>
    </location>
</feature>
<dbReference type="Pfam" id="PF24681">
    <property type="entry name" value="Kelch_KLHDC2_KLHL20_DRC7"/>
    <property type="match status" value="1"/>
</dbReference>
<evidence type="ECO:0008006" key="6">
    <source>
        <dbReference type="Google" id="ProtNLM"/>
    </source>
</evidence>
<dbReference type="EMBL" id="JAWDGP010002890">
    <property type="protein sequence ID" value="KAK3778997.1"/>
    <property type="molecule type" value="Genomic_DNA"/>
</dbReference>
<evidence type="ECO:0000256" key="3">
    <source>
        <dbReference type="SAM" id="MobiDB-lite"/>
    </source>
</evidence>
<evidence type="ECO:0000256" key="2">
    <source>
        <dbReference type="ARBA" id="ARBA00022737"/>
    </source>
</evidence>
<dbReference type="SUPFAM" id="SSF117281">
    <property type="entry name" value="Kelch motif"/>
    <property type="match status" value="1"/>
</dbReference>
<feature type="region of interest" description="Disordered" evidence="3">
    <location>
        <begin position="1"/>
        <end position="42"/>
    </location>
</feature>
<proteinExistence type="predicted"/>
<keyword evidence="1" id="KW-0880">Kelch repeat</keyword>
<accession>A0AAE1DQH0</accession>
<keyword evidence="2" id="KW-0677">Repeat</keyword>
<dbReference type="Gene3D" id="2.120.10.80">
    <property type="entry name" value="Kelch-type beta propeller"/>
    <property type="match status" value="2"/>
</dbReference>